<evidence type="ECO:0000259" key="2">
    <source>
        <dbReference type="PROSITE" id="PS50943"/>
    </source>
</evidence>
<dbReference type="SUPFAM" id="SSF47413">
    <property type="entry name" value="lambda repressor-like DNA-binding domains"/>
    <property type="match status" value="1"/>
</dbReference>
<dbReference type="GO" id="GO:0003677">
    <property type="term" value="F:DNA binding"/>
    <property type="evidence" value="ECO:0007669"/>
    <property type="project" value="InterPro"/>
</dbReference>
<feature type="region of interest" description="Disordered" evidence="1">
    <location>
        <begin position="1"/>
        <end position="21"/>
    </location>
</feature>
<protein>
    <submittedName>
        <fullName evidence="3">Transcriptional regulator, Cro/CI family</fullName>
    </submittedName>
</protein>
<dbReference type="Gene3D" id="1.10.260.40">
    <property type="entry name" value="lambda repressor-like DNA-binding domains"/>
    <property type="match status" value="1"/>
</dbReference>
<dbReference type="CDD" id="cd00093">
    <property type="entry name" value="HTH_XRE"/>
    <property type="match status" value="1"/>
</dbReference>
<dbReference type="InterPro" id="IPR010982">
    <property type="entry name" value="Lambda_DNA-bd_dom_sf"/>
</dbReference>
<organism evidence="3">
    <name type="scientific">Roseomonas mucosa</name>
    <dbReference type="NCBI Taxonomy" id="207340"/>
    <lineage>
        <taxon>Bacteria</taxon>
        <taxon>Pseudomonadati</taxon>
        <taxon>Pseudomonadota</taxon>
        <taxon>Alphaproteobacteria</taxon>
        <taxon>Acetobacterales</taxon>
        <taxon>Roseomonadaceae</taxon>
        <taxon>Roseomonas</taxon>
    </lineage>
</organism>
<proteinExistence type="predicted"/>
<dbReference type="InterPro" id="IPR001387">
    <property type="entry name" value="Cro/C1-type_HTH"/>
</dbReference>
<sequence length="90" mass="10230">MWGGHRPAPPMPRSSRSPRQRRLQQLLTEGRLAGQLTQAEVAERLGRPQSFVSKYEAGERRLDVVELMEVAEVIGLDLNDLLAELRRIPE</sequence>
<reference evidence="3" key="1">
    <citation type="submission" date="2017-12" db="EMBL/GenBank/DDBJ databases">
        <authorList>
            <person name="Martens C."/>
            <person name="Dahlstrom E."/>
            <person name="Barbian K."/>
            <person name="Sykora L."/>
            <person name="Ricklefs S."/>
            <person name="Bruno D."/>
            <person name="Anzick I."/>
            <person name="Myles I."/>
            <person name="Datta S.K."/>
        </authorList>
    </citation>
    <scope>NUCLEOTIDE SEQUENCE</scope>
    <source>
        <strain evidence="3">AD2</strain>
        <plasmid evidence="3">p4-AD2</plasmid>
    </source>
</reference>
<evidence type="ECO:0000313" key="3">
    <source>
        <dbReference type="EMBL" id="AWV20128.1"/>
    </source>
</evidence>
<evidence type="ECO:0000256" key="1">
    <source>
        <dbReference type="SAM" id="MobiDB-lite"/>
    </source>
</evidence>
<geneLocation type="plasmid" evidence="3">
    <name>p4-AD2</name>
</geneLocation>
<dbReference type="AlphaFoldDB" id="A0A4Y1MQA9"/>
<gene>
    <name evidence="3" type="ORF">RADP37_05431</name>
</gene>
<keyword evidence="3" id="KW-0614">Plasmid</keyword>
<dbReference type="SMART" id="SM00530">
    <property type="entry name" value="HTH_XRE"/>
    <property type="match status" value="1"/>
</dbReference>
<accession>A0A4Y1MQA9</accession>
<dbReference type="EMBL" id="CP025185">
    <property type="protein sequence ID" value="AWV20128.1"/>
    <property type="molecule type" value="Genomic_DNA"/>
</dbReference>
<feature type="domain" description="HTH cro/C1-type" evidence="2">
    <location>
        <begin position="36"/>
        <end position="81"/>
    </location>
</feature>
<dbReference type="PROSITE" id="PS50943">
    <property type="entry name" value="HTH_CROC1"/>
    <property type="match status" value="1"/>
</dbReference>
<name>A0A4Y1MQA9_9PROT</name>
<dbReference type="Pfam" id="PF01381">
    <property type="entry name" value="HTH_3"/>
    <property type="match status" value="1"/>
</dbReference>